<dbReference type="Proteomes" id="UP001583186">
    <property type="component" value="Unassembled WGS sequence"/>
</dbReference>
<keyword evidence="3" id="KW-1185">Reference proteome</keyword>
<sequence>MAHQHPNSNTGLPIRPSCQQENADFEGAVDSTSQFPALSDITNLTSTNAATIDAHGSDDEGGFMHMSDDQLARDSETTNLRGARNRLWGTEVDQHFDAAAFGQAIEKPCSKAASNTSDPSGTSVTFGPSTSSAAARAARRMARRVALSANIATTDILGRLINGSARAPGQICSWVSSGFSSPSSASDSTNVTAYFDINDDSVFQPSVSGTSPSTISTTRTMARPSLSPSMYQTPPTSCSGSANASSTNVASTTDESLDSTDYQAMVAGTLFERGPDGNIVPTSLIQGASGAVEHEEIDGFEMIFGRDEATARTAPTTHEHDHGHDDAHSLNRDNEVVDETFCVIGTTRPDNEPNI</sequence>
<proteinExistence type="predicted"/>
<accession>A0ABR3Z1R0</accession>
<gene>
    <name evidence="2" type="ORF">Sste5346_006016</name>
</gene>
<feature type="region of interest" description="Disordered" evidence="1">
    <location>
        <begin position="206"/>
        <end position="257"/>
    </location>
</feature>
<organism evidence="2 3">
    <name type="scientific">Sporothrix stenoceras</name>
    <dbReference type="NCBI Taxonomy" id="5173"/>
    <lineage>
        <taxon>Eukaryota</taxon>
        <taxon>Fungi</taxon>
        <taxon>Dikarya</taxon>
        <taxon>Ascomycota</taxon>
        <taxon>Pezizomycotina</taxon>
        <taxon>Sordariomycetes</taxon>
        <taxon>Sordariomycetidae</taxon>
        <taxon>Ophiostomatales</taxon>
        <taxon>Ophiostomataceae</taxon>
        <taxon>Sporothrix</taxon>
    </lineage>
</organism>
<dbReference type="EMBL" id="JAWCUI010000034">
    <property type="protein sequence ID" value="KAL1894230.1"/>
    <property type="molecule type" value="Genomic_DNA"/>
</dbReference>
<name>A0ABR3Z1R0_9PEZI</name>
<evidence type="ECO:0000313" key="2">
    <source>
        <dbReference type="EMBL" id="KAL1894230.1"/>
    </source>
</evidence>
<evidence type="ECO:0000313" key="3">
    <source>
        <dbReference type="Proteomes" id="UP001583186"/>
    </source>
</evidence>
<feature type="compositionally biased region" description="Low complexity" evidence="1">
    <location>
        <begin position="239"/>
        <end position="253"/>
    </location>
</feature>
<protein>
    <submittedName>
        <fullName evidence="2">Uncharacterized protein</fullName>
    </submittedName>
</protein>
<evidence type="ECO:0000256" key="1">
    <source>
        <dbReference type="SAM" id="MobiDB-lite"/>
    </source>
</evidence>
<feature type="compositionally biased region" description="Polar residues" evidence="1">
    <location>
        <begin position="206"/>
        <end position="238"/>
    </location>
</feature>
<reference evidence="2 3" key="1">
    <citation type="journal article" date="2024" name="IMA Fungus">
        <title>IMA Genome - F19 : A genome assembly and annotation guide to empower mycologists, including annotated draft genome sequences of Ceratocystis pirilliformis, Diaporthe australafricana, Fusarium ophioides, Paecilomyces lecythidis, and Sporothrix stenoceras.</title>
        <authorList>
            <person name="Aylward J."/>
            <person name="Wilson A.M."/>
            <person name="Visagie C.M."/>
            <person name="Spraker J."/>
            <person name="Barnes I."/>
            <person name="Buitendag C."/>
            <person name="Ceriani C."/>
            <person name="Del Mar Angel L."/>
            <person name="du Plessis D."/>
            <person name="Fuchs T."/>
            <person name="Gasser K."/>
            <person name="Kramer D."/>
            <person name="Li W."/>
            <person name="Munsamy K."/>
            <person name="Piso A."/>
            <person name="Price J.L."/>
            <person name="Sonnekus B."/>
            <person name="Thomas C."/>
            <person name="van der Nest A."/>
            <person name="van Dijk A."/>
            <person name="van Heerden A."/>
            <person name="van Vuuren N."/>
            <person name="Yilmaz N."/>
            <person name="Duong T.A."/>
            <person name="van der Merwe N.A."/>
            <person name="Wingfield M.J."/>
            <person name="Wingfield B.D."/>
        </authorList>
    </citation>
    <scope>NUCLEOTIDE SEQUENCE [LARGE SCALE GENOMIC DNA]</scope>
    <source>
        <strain evidence="2 3">CMW 5346</strain>
    </source>
</reference>
<comment type="caution">
    <text evidence="2">The sequence shown here is derived from an EMBL/GenBank/DDBJ whole genome shotgun (WGS) entry which is preliminary data.</text>
</comment>